<comment type="similarity">
    <text evidence="1">Belongs to the SufE family.</text>
</comment>
<dbReference type="PANTHER" id="PTHR43597:SF5">
    <property type="entry name" value="SUFE-LIKE PROTEIN 2, CHLOROPLASTIC"/>
    <property type="match status" value="1"/>
</dbReference>
<dbReference type="PANTHER" id="PTHR43597">
    <property type="entry name" value="SULFUR ACCEPTOR PROTEIN CSDE"/>
    <property type="match status" value="1"/>
</dbReference>
<evidence type="ECO:0000256" key="1">
    <source>
        <dbReference type="ARBA" id="ARBA00010282"/>
    </source>
</evidence>
<dbReference type="Pfam" id="PF02657">
    <property type="entry name" value="SufE"/>
    <property type="match status" value="1"/>
</dbReference>
<proteinExistence type="inferred from homology"/>
<protein>
    <submittedName>
        <fullName evidence="3">SufE family protein</fullName>
    </submittedName>
</protein>
<dbReference type="InterPro" id="IPR003808">
    <property type="entry name" value="Fe-S_metab-assoc_dom"/>
</dbReference>
<keyword evidence="4" id="KW-1185">Reference proteome</keyword>
<sequence length="143" mass="16373">MTIQEKQNELIKEFEQFNDWEEKYSHIIQLGKKLSPVDETIKTDKYKLNGCQSQVWINAKFENNKIYFEADSDAAIVKGLIAILIRVYSGHTPEEILANPPTFLQKIGIDNHLSPTRKNGLGAMMKQIQMYAVAFKALNKQQG</sequence>
<feature type="domain" description="Fe-S metabolism associated" evidence="2">
    <location>
        <begin position="12"/>
        <end position="130"/>
    </location>
</feature>
<evidence type="ECO:0000313" key="4">
    <source>
        <dbReference type="Proteomes" id="UP001221302"/>
    </source>
</evidence>
<dbReference type="RefSeq" id="WP_321535426.1">
    <property type="nucleotide sequence ID" value="NZ_JARGDL010000005.1"/>
</dbReference>
<dbReference type="SUPFAM" id="SSF82649">
    <property type="entry name" value="SufE/NifU"/>
    <property type="match status" value="1"/>
</dbReference>
<comment type="caution">
    <text evidence="3">The sequence shown here is derived from an EMBL/GenBank/DDBJ whole genome shotgun (WGS) entry which is preliminary data.</text>
</comment>
<accession>A0AAE3NZT2</accession>
<name>A0AAE3NZT2_9BACT</name>
<dbReference type="AlphaFoldDB" id="A0AAE3NZT2"/>
<dbReference type="Proteomes" id="UP001221302">
    <property type="component" value="Unassembled WGS sequence"/>
</dbReference>
<dbReference type="EMBL" id="JARGDL010000005">
    <property type="protein sequence ID" value="MDF1611659.1"/>
    <property type="molecule type" value="Genomic_DNA"/>
</dbReference>
<organism evidence="3 4">
    <name type="scientific">Stygiobacter electus</name>
    <dbReference type="NCBI Taxonomy" id="3032292"/>
    <lineage>
        <taxon>Bacteria</taxon>
        <taxon>Pseudomonadati</taxon>
        <taxon>Ignavibacteriota</taxon>
        <taxon>Ignavibacteria</taxon>
        <taxon>Ignavibacteriales</taxon>
        <taxon>Melioribacteraceae</taxon>
        <taxon>Stygiobacter</taxon>
    </lineage>
</organism>
<evidence type="ECO:0000313" key="3">
    <source>
        <dbReference type="EMBL" id="MDF1611659.1"/>
    </source>
</evidence>
<gene>
    <name evidence="3" type="ORF">P0M35_05830</name>
</gene>
<evidence type="ECO:0000259" key="2">
    <source>
        <dbReference type="Pfam" id="PF02657"/>
    </source>
</evidence>
<dbReference type="Gene3D" id="3.90.1010.10">
    <property type="match status" value="1"/>
</dbReference>
<reference evidence="3" key="1">
    <citation type="submission" date="2023-03" db="EMBL/GenBank/DDBJ databases">
        <title>Stygiobacter electus gen. nov., sp. nov., facultatively anaerobic thermotolerant bacterium of the class Ignavibacteria from a well of Yessentuki mineral water deposit.</title>
        <authorList>
            <person name="Podosokorskaya O.A."/>
            <person name="Elcheninov A.G."/>
            <person name="Petrova N.F."/>
            <person name="Zavarzina D.G."/>
            <person name="Kublanov I.V."/>
            <person name="Merkel A.Y."/>
        </authorList>
    </citation>
    <scope>NUCLEOTIDE SEQUENCE</scope>
    <source>
        <strain evidence="3">09-Me</strain>
    </source>
</reference>